<dbReference type="GO" id="GO:0005506">
    <property type="term" value="F:iron ion binding"/>
    <property type="evidence" value="ECO:0007669"/>
    <property type="project" value="InterPro"/>
</dbReference>
<dbReference type="InterPro" id="IPR017972">
    <property type="entry name" value="Cyt_P450_CS"/>
</dbReference>
<dbReference type="GO" id="GO:0004497">
    <property type="term" value="F:monooxygenase activity"/>
    <property type="evidence" value="ECO:0000318"/>
    <property type="project" value="GO_Central"/>
</dbReference>
<dbReference type="InterPro" id="IPR036396">
    <property type="entry name" value="Cyt_P450_sf"/>
</dbReference>
<dbReference type="GO" id="GO:0020037">
    <property type="term" value="F:heme binding"/>
    <property type="evidence" value="ECO:0007669"/>
    <property type="project" value="InterPro"/>
</dbReference>
<evidence type="ECO:0000256" key="8">
    <source>
        <dbReference type="RuleBase" id="RU000461"/>
    </source>
</evidence>
<proteinExistence type="inferred from homology"/>
<dbReference type="InterPro" id="IPR001128">
    <property type="entry name" value="Cyt_P450"/>
</dbReference>
<keyword evidence="9" id="KW-0812">Transmembrane</keyword>
<dbReference type="EMBL" id="MNCJ02000319">
    <property type="protein sequence ID" value="KAF5809070.1"/>
    <property type="molecule type" value="Genomic_DNA"/>
</dbReference>
<dbReference type="CDD" id="cd20654">
    <property type="entry name" value="CYP82"/>
    <property type="match status" value="1"/>
</dbReference>
<comment type="similarity">
    <text evidence="8">Belongs to the cytochrome P450 family.</text>
</comment>
<evidence type="ECO:0000256" key="3">
    <source>
        <dbReference type="ARBA" id="ARBA00022723"/>
    </source>
</evidence>
<keyword evidence="3 7" id="KW-0479">Metal-binding</keyword>
<feature type="transmembrane region" description="Helical" evidence="9">
    <location>
        <begin position="12"/>
        <end position="30"/>
    </location>
</feature>
<evidence type="ECO:0000256" key="5">
    <source>
        <dbReference type="ARBA" id="ARBA00023004"/>
    </source>
</evidence>
<dbReference type="Gramene" id="mRNA:HanXRQr2_Chr04g0152811">
    <property type="protein sequence ID" value="mRNA:HanXRQr2_Chr04g0152811"/>
    <property type="gene ID" value="HanXRQr2_Chr04g0152811"/>
</dbReference>
<dbReference type="InterPro" id="IPR002401">
    <property type="entry name" value="Cyt_P450_E_grp-I"/>
</dbReference>
<dbReference type="OrthoDB" id="2789670at2759"/>
<dbReference type="GO" id="GO:0016705">
    <property type="term" value="F:oxidoreductase activity, acting on paired donors, with incorporation or reduction of molecular oxygen"/>
    <property type="evidence" value="ECO:0007669"/>
    <property type="project" value="InterPro"/>
</dbReference>
<evidence type="ECO:0000256" key="4">
    <source>
        <dbReference type="ARBA" id="ARBA00023002"/>
    </source>
</evidence>
<reference evidence="10" key="3">
    <citation type="submission" date="2020-06" db="EMBL/GenBank/DDBJ databases">
        <title>Helianthus annuus Genome sequencing and assembly Release 2.</title>
        <authorList>
            <person name="Gouzy J."/>
            <person name="Langlade N."/>
            <person name="Munos S."/>
        </authorList>
    </citation>
    <scope>NUCLEOTIDE SEQUENCE</scope>
    <source>
        <tissue evidence="10">Leaves</tissue>
    </source>
</reference>
<reference evidence="10 12" key="1">
    <citation type="journal article" date="2017" name="Nature">
        <title>The sunflower genome provides insights into oil metabolism, flowering and Asterid evolution.</title>
        <authorList>
            <person name="Badouin H."/>
            <person name="Gouzy J."/>
            <person name="Grassa C.J."/>
            <person name="Murat F."/>
            <person name="Staton S.E."/>
            <person name="Cottret L."/>
            <person name="Lelandais-Briere C."/>
            <person name="Owens G.L."/>
            <person name="Carrere S."/>
            <person name="Mayjonade B."/>
            <person name="Legrand L."/>
            <person name="Gill N."/>
            <person name="Kane N.C."/>
            <person name="Bowers J.E."/>
            <person name="Hubner S."/>
            <person name="Bellec A."/>
            <person name="Berard A."/>
            <person name="Berges H."/>
            <person name="Blanchet N."/>
            <person name="Boniface M.C."/>
            <person name="Brunel D."/>
            <person name="Catrice O."/>
            <person name="Chaidir N."/>
            <person name="Claudel C."/>
            <person name="Donnadieu C."/>
            <person name="Faraut T."/>
            <person name="Fievet G."/>
            <person name="Helmstetter N."/>
            <person name="King M."/>
            <person name="Knapp S.J."/>
            <person name="Lai Z."/>
            <person name="Le Paslier M.C."/>
            <person name="Lippi Y."/>
            <person name="Lorenzon L."/>
            <person name="Mandel J.R."/>
            <person name="Marage G."/>
            <person name="Marchand G."/>
            <person name="Marquand E."/>
            <person name="Bret-Mestries E."/>
            <person name="Morien E."/>
            <person name="Nambeesan S."/>
            <person name="Nguyen T."/>
            <person name="Pegot-Espagnet P."/>
            <person name="Pouilly N."/>
            <person name="Raftis F."/>
            <person name="Sallet E."/>
            <person name="Schiex T."/>
            <person name="Thomas J."/>
            <person name="Vandecasteele C."/>
            <person name="Vares D."/>
            <person name="Vear F."/>
            <person name="Vautrin S."/>
            <person name="Crespi M."/>
            <person name="Mangin B."/>
            <person name="Burke J.M."/>
            <person name="Salse J."/>
            <person name="Munos S."/>
            <person name="Vincourt P."/>
            <person name="Rieseberg L.H."/>
            <person name="Langlade N.B."/>
        </authorList>
    </citation>
    <scope>NUCLEOTIDE SEQUENCE [LARGE SCALE GENOMIC DNA]</scope>
    <source>
        <strain evidence="12">cv. SF193</strain>
        <tissue evidence="10">Leaves</tissue>
    </source>
</reference>
<comment type="cofactor">
    <cofactor evidence="1 7">
        <name>heme</name>
        <dbReference type="ChEBI" id="CHEBI:30413"/>
    </cofactor>
</comment>
<reference evidence="11" key="2">
    <citation type="submission" date="2017-02" db="EMBL/GenBank/DDBJ databases">
        <title>Sunflower complete genome.</title>
        <authorList>
            <person name="Langlade N."/>
            <person name="Munos S."/>
        </authorList>
    </citation>
    <scope>NUCLEOTIDE SEQUENCE [LARGE SCALE GENOMIC DNA]</scope>
    <source>
        <tissue evidence="11">Leaves</tissue>
    </source>
</reference>
<protein>
    <submittedName>
        <fullName evidence="10 11">Cytochrome P450</fullName>
    </submittedName>
</protein>
<keyword evidence="9" id="KW-0472">Membrane</keyword>
<dbReference type="PRINTS" id="PR00463">
    <property type="entry name" value="EP450I"/>
</dbReference>
<evidence type="ECO:0000256" key="2">
    <source>
        <dbReference type="ARBA" id="ARBA00022617"/>
    </source>
</evidence>
<name>A0A251RP29_HELAN</name>
<dbReference type="SUPFAM" id="SSF48264">
    <property type="entry name" value="Cytochrome P450"/>
    <property type="match status" value="1"/>
</dbReference>
<dbReference type="Pfam" id="PF00067">
    <property type="entry name" value="p450"/>
    <property type="match status" value="1"/>
</dbReference>
<evidence type="ECO:0000256" key="6">
    <source>
        <dbReference type="ARBA" id="ARBA00023033"/>
    </source>
</evidence>
<gene>
    <name evidence="11" type="ORF">HannXRQ_Chr17g0548781</name>
    <name evidence="10" type="ORF">HanXRQr2_Chr04g0152811</name>
</gene>
<evidence type="ECO:0000256" key="1">
    <source>
        <dbReference type="ARBA" id="ARBA00001971"/>
    </source>
</evidence>
<dbReference type="EMBL" id="CM007906">
    <property type="protein sequence ID" value="OTF86253.1"/>
    <property type="molecule type" value="Genomic_DNA"/>
</dbReference>
<dbReference type="InterPro" id="IPR050651">
    <property type="entry name" value="Plant_Cytochrome_P450_Monoox"/>
</dbReference>
<dbReference type="PROSITE" id="PS00086">
    <property type="entry name" value="CYTOCHROME_P450"/>
    <property type="match status" value="1"/>
</dbReference>
<accession>A0A251RP29</accession>
<dbReference type="Gene3D" id="1.10.630.10">
    <property type="entry name" value="Cytochrome P450"/>
    <property type="match status" value="1"/>
</dbReference>
<keyword evidence="5 7" id="KW-0408">Iron</keyword>
<keyword evidence="6 8" id="KW-0503">Monooxygenase</keyword>
<dbReference type="InParanoid" id="A0A251RP29"/>
<organism evidence="11 12">
    <name type="scientific">Helianthus annuus</name>
    <name type="common">Common sunflower</name>
    <dbReference type="NCBI Taxonomy" id="4232"/>
    <lineage>
        <taxon>Eukaryota</taxon>
        <taxon>Viridiplantae</taxon>
        <taxon>Streptophyta</taxon>
        <taxon>Embryophyta</taxon>
        <taxon>Tracheophyta</taxon>
        <taxon>Spermatophyta</taxon>
        <taxon>Magnoliopsida</taxon>
        <taxon>eudicotyledons</taxon>
        <taxon>Gunneridae</taxon>
        <taxon>Pentapetalae</taxon>
        <taxon>asterids</taxon>
        <taxon>campanulids</taxon>
        <taxon>Asterales</taxon>
        <taxon>Asteraceae</taxon>
        <taxon>Asteroideae</taxon>
        <taxon>Heliantheae alliance</taxon>
        <taxon>Heliantheae</taxon>
        <taxon>Helianthus</taxon>
    </lineage>
</organism>
<dbReference type="STRING" id="4232.A0A251RP29"/>
<dbReference type="FunFam" id="1.10.630.10:FF:000026">
    <property type="entry name" value="Cytochrome P450 82C4"/>
    <property type="match status" value="1"/>
</dbReference>
<keyword evidence="4 8" id="KW-0560">Oxidoreductase</keyword>
<evidence type="ECO:0000313" key="11">
    <source>
        <dbReference type="EMBL" id="OTF86253.1"/>
    </source>
</evidence>
<keyword evidence="2 7" id="KW-0349">Heme</keyword>
<dbReference type="PANTHER" id="PTHR47947">
    <property type="entry name" value="CYTOCHROME P450 82C3-RELATED"/>
    <property type="match status" value="1"/>
</dbReference>
<dbReference type="AlphaFoldDB" id="A0A251RP29"/>
<keyword evidence="9" id="KW-1133">Transmembrane helix</keyword>
<keyword evidence="12" id="KW-1185">Reference proteome</keyword>
<dbReference type="PRINTS" id="PR00385">
    <property type="entry name" value="P450"/>
</dbReference>
<dbReference type="OMA" id="VELNQWF"/>
<evidence type="ECO:0000256" key="7">
    <source>
        <dbReference type="PIRSR" id="PIRSR602401-1"/>
    </source>
</evidence>
<feature type="binding site" description="axial binding residue" evidence="7">
    <location>
        <position position="461"/>
    </location>
    <ligand>
        <name>heme</name>
        <dbReference type="ChEBI" id="CHEBI:30413"/>
    </ligand>
    <ligandPart>
        <name>Fe</name>
        <dbReference type="ChEBI" id="CHEBI:18248"/>
    </ligandPart>
</feature>
<evidence type="ECO:0000313" key="12">
    <source>
        <dbReference type="Proteomes" id="UP000215914"/>
    </source>
</evidence>
<evidence type="ECO:0000256" key="9">
    <source>
        <dbReference type="SAM" id="Phobius"/>
    </source>
</evidence>
<dbReference type="Proteomes" id="UP000215914">
    <property type="component" value="Chromosome 17"/>
</dbReference>
<dbReference type="PANTHER" id="PTHR47947:SF39">
    <property type="entry name" value="CYTOCHROME P450"/>
    <property type="match status" value="1"/>
</dbReference>
<feature type="transmembrane region" description="Helical" evidence="9">
    <location>
        <begin position="226"/>
        <end position="245"/>
    </location>
</feature>
<sequence>MDLSPWQENYTFILATFAIILVIYCLSFFYTTTIDPPEASGAWPIIGHFKVFSGPDLPHVTLSSLANRYGPIFMVRLGIRKVLVVSNSDIAKDIFTTHDVIVSDRPNYIAANILGFNGASFAFAPYGPYWRGIRKIISQELLSNSRLEKLKCVRVIELESAIKNMHDIWREKKDGQGKVVVEMKKWFGELNMNTMLKLVAGKRYTGGVDGEDEEEMMSCRGVIREWFQYLGLFVVADALPFLGWLDLGGYQKTMEQVARELDLMVGKWLEEHRQKRSSGNATEVNDFMDLMIQIVEDNNVAGYNVDTIIKATCESLIAGGADTTTVMLTWTLSLLLNNRHALRKVQEELDTHVGKDRQLNESDIYNLVYLQAVIKETLRLYPAAFLNAPRAFTKDCRIAGYHVPKGTWLLINIWKLHRDPKIWSDPNEFIPERFLSPNNMHLDVKGADFELIPFGAGRRSCPGIALADQMLLTVLATLLQNFDISTPSDEPVDMSASAGLTNAKATPLEVLVSPRLHAPMDIEPCR</sequence>
<evidence type="ECO:0000313" key="10">
    <source>
        <dbReference type="EMBL" id="KAF5809070.1"/>
    </source>
</evidence>